<dbReference type="Proteomes" id="UP000198635">
    <property type="component" value="Unassembled WGS sequence"/>
</dbReference>
<organism evidence="1 2">
    <name type="scientific">Desulfomicrobium apsheronum</name>
    <dbReference type="NCBI Taxonomy" id="52560"/>
    <lineage>
        <taxon>Bacteria</taxon>
        <taxon>Pseudomonadati</taxon>
        <taxon>Thermodesulfobacteriota</taxon>
        <taxon>Desulfovibrionia</taxon>
        <taxon>Desulfovibrionales</taxon>
        <taxon>Desulfomicrobiaceae</taxon>
        <taxon>Desulfomicrobium</taxon>
    </lineage>
</organism>
<evidence type="ECO:0000313" key="1">
    <source>
        <dbReference type="EMBL" id="SFJ05638.1"/>
    </source>
</evidence>
<evidence type="ECO:0000313" key="2">
    <source>
        <dbReference type="Proteomes" id="UP000198635"/>
    </source>
</evidence>
<reference evidence="2" key="1">
    <citation type="submission" date="2016-10" db="EMBL/GenBank/DDBJ databases">
        <authorList>
            <person name="Varghese N."/>
            <person name="Submissions S."/>
        </authorList>
    </citation>
    <scope>NUCLEOTIDE SEQUENCE [LARGE SCALE GENOMIC DNA]</scope>
    <source>
        <strain evidence="2">DSM 5918</strain>
    </source>
</reference>
<accession>A0A1I3N8S2</accession>
<proteinExistence type="predicted"/>
<keyword evidence="2" id="KW-1185">Reference proteome</keyword>
<protein>
    <submittedName>
        <fullName evidence="1">Uncharacterized protein</fullName>
    </submittedName>
</protein>
<gene>
    <name evidence="1" type="ORF">SAMN04488082_101213</name>
</gene>
<name>A0A1I3N8S2_9BACT</name>
<dbReference type="AlphaFoldDB" id="A0A1I3N8S2"/>
<dbReference type="EMBL" id="FORX01000001">
    <property type="protein sequence ID" value="SFJ05638.1"/>
    <property type="molecule type" value="Genomic_DNA"/>
</dbReference>
<sequence length="197" mass="21351">MRHLDPCCSNLTSSKAQISIRLFFRNLSSFFIFRLLGGISVLNFRSRLAESKTELPEKALTLPNAKGDAPLVLNETRKGFSIPKALQSEFARIFSQGRFNCGELLFGESTGTPGPLSIDQTCKTLIFKPVDPVRDSSGCVAQDLSNLSATLSLGDEKHGVEAVIVTGFLGTANFVLDSHNHVFGIGNCECFHGSPMP</sequence>